<feature type="transmembrane region" description="Helical" evidence="8">
    <location>
        <begin position="313"/>
        <end position="338"/>
    </location>
</feature>
<dbReference type="Gene3D" id="1.20.1560.10">
    <property type="entry name" value="ABC transporter type 1, transmembrane domain"/>
    <property type="match status" value="1"/>
</dbReference>
<dbReference type="InterPro" id="IPR003593">
    <property type="entry name" value="AAA+_ATPase"/>
</dbReference>
<accession>A0A1H9RZW3</accession>
<protein>
    <submittedName>
        <fullName evidence="11">ABC-type transport system involved in cytochrome bd biosynthesis, ATPase and permease components</fullName>
    </submittedName>
</protein>
<feature type="transmembrane region" description="Helical" evidence="8">
    <location>
        <begin position="82"/>
        <end position="102"/>
    </location>
</feature>
<dbReference type="InterPro" id="IPR039421">
    <property type="entry name" value="Type_1_exporter"/>
</dbReference>
<dbReference type="PANTHER" id="PTHR24221:SF654">
    <property type="entry name" value="ATP-BINDING CASSETTE SUB-FAMILY B MEMBER 6"/>
    <property type="match status" value="1"/>
</dbReference>
<dbReference type="Gene3D" id="3.40.50.300">
    <property type="entry name" value="P-loop containing nucleotide triphosphate hydrolases"/>
    <property type="match status" value="1"/>
</dbReference>
<proteinExistence type="predicted"/>
<evidence type="ECO:0000256" key="8">
    <source>
        <dbReference type="SAM" id="Phobius"/>
    </source>
</evidence>
<evidence type="ECO:0000256" key="7">
    <source>
        <dbReference type="SAM" id="MobiDB-lite"/>
    </source>
</evidence>
<dbReference type="Pfam" id="PF00664">
    <property type="entry name" value="ABC_membrane"/>
    <property type="match status" value="1"/>
</dbReference>
<keyword evidence="6 8" id="KW-0472">Membrane</keyword>
<dbReference type="GO" id="GO:0005886">
    <property type="term" value="C:plasma membrane"/>
    <property type="evidence" value="ECO:0007669"/>
    <property type="project" value="UniProtKB-SubCell"/>
</dbReference>
<evidence type="ECO:0000256" key="6">
    <source>
        <dbReference type="ARBA" id="ARBA00023136"/>
    </source>
</evidence>
<evidence type="ECO:0000259" key="9">
    <source>
        <dbReference type="PROSITE" id="PS50893"/>
    </source>
</evidence>
<dbReference type="GO" id="GO:0016887">
    <property type="term" value="F:ATP hydrolysis activity"/>
    <property type="evidence" value="ECO:0007669"/>
    <property type="project" value="InterPro"/>
</dbReference>
<evidence type="ECO:0000256" key="5">
    <source>
        <dbReference type="ARBA" id="ARBA00022989"/>
    </source>
</evidence>
<sequence length="620" mass="65044">MSSGQAHPQWRAGAPADAGHDHRPRHGAGGQPQHGDQPGVRLGTSRGRQALALTVGLDLLASVAAAVFLVELARLIAQTPSSGGLIVAALAGFVHVASGVGCRSLCRVSSLSEEQPLRERLLERWWRTASGIHARPAVASQGPAGTRSGDRISLFTDSVERFTQYRQGFAGRQRAAGIAPLCVLGVIAVSVDPVIAVILALAVPCAPLAIKRFSALSRTAANRSRELRSRLATQYLESIQGLETLVIANAAPRVARELAEAGERSRRATMAVLARNQLVLLVSDAAFSLVMVTLSAALAAWRLGSGAITPAGAIAVVLCSVLLLSPLDLVASSFYVGLAGQGAQRALQRFWAPRGESPQAQLRPAPNPGPEERIAHHLAERKSDEEHAAPSVRLSGAHLGYPGAPVLHDVDFTVPRGGRVVVLGPSGAGKSTLLRALKGDLLPEAGEVVIDGIALSAGTQERVRAHSALVAQSTWLFTGSIRDNLALVNPQADEDALWQALQLVDLAGFVTRMPDGLDSAVGERGQALSGGQVQRLSLARAFLSGRELLLLDEPTSQVDLFSEQVIMAALDQLAADHTIVLVTHRPSAVAGASAIWEVANHGLQQIPAGQLHRGLEASDV</sequence>
<organism evidence="11 12">
    <name type="scientific">Propionibacterium cyclohexanicum</name>
    <dbReference type="NCBI Taxonomy" id="64702"/>
    <lineage>
        <taxon>Bacteria</taxon>
        <taxon>Bacillati</taxon>
        <taxon>Actinomycetota</taxon>
        <taxon>Actinomycetes</taxon>
        <taxon>Propionibacteriales</taxon>
        <taxon>Propionibacteriaceae</taxon>
        <taxon>Propionibacterium</taxon>
    </lineage>
</organism>
<dbReference type="PANTHER" id="PTHR24221">
    <property type="entry name" value="ATP-BINDING CASSETTE SUB-FAMILY B"/>
    <property type="match status" value="1"/>
</dbReference>
<feature type="transmembrane region" description="Helical" evidence="8">
    <location>
        <begin position="50"/>
        <end position="70"/>
    </location>
</feature>
<feature type="region of interest" description="Disordered" evidence="7">
    <location>
        <begin position="1"/>
        <end position="43"/>
    </location>
</feature>
<evidence type="ECO:0000256" key="1">
    <source>
        <dbReference type="ARBA" id="ARBA00004651"/>
    </source>
</evidence>
<keyword evidence="3" id="KW-0547">Nucleotide-binding</keyword>
<dbReference type="InterPro" id="IPR011527">
    <property type="entry name" value="ABC1_TM_dom"/>
</dbReference>
<feature type="domain" description="ABC transporter" evidence="9">
    <location>
        <begin position="392"/>
        <end position="620"/>
    </location>
</feature>
<feature type="domain" description="ABC transmembrane type-1" evidence="10">
    <location>
        <begin position="146"/>
        <end position="339"/>
    </location>
</feature>
<dbReference type="InterPro" id="IPR036640">
    <property type="entry name" value="ABC1_TM_sf"/>
</dbReference>
<dbReference type="SUPFAM" id="SSF52540">
    <property type="entry name" value="P-loop containing nucleoside triphosphate hydrolases"/>
    <property type="match status" value="1"/>
</dbReference>
<dbReference type="AlphaFoldDB" id="A0A1H9RZW3"/>
<dbReference type="EMBL" id="FOGZ01000010">
    <property type="protein sequence ID" value="SER77643.1"/>
    <property type="molecule type" value="Genomic_DNA"/>
</dbReference>
<evidence type="ECO:0000313" key="12">
    <source>
        <dbReference type="Proteomes" id="UP000198815"/>
    </source>
</evidence>
<dbReference type="GO" id="GO:0005524">
    <property type="term" value="F:ATP binding"/>
    <property type="evidence" value="ECO:0007669"/>
    <property type="project" value="UniProtKB-KW"/>
</dbReference>
<keyword evidence="12" id="KW-1185">Reference proteome</keyword>
<keyword evidence="4" id="KW-0067">ATP-binding</keyword>
<dbReference type="GO" id="GO:0140359">
    <property type="term" value="F:ABC-type transporter activity"/>
    <property type="evidence" value="ECO:0007669"/>
    <property type="project" value="InterPro"/>
</dbReference>
<keyword evidence="5 8" id="KW-1133">Transmembrane helix</keyword>
<dbReference type="STRING" id="64702.SAMN05443377_11027"/>
<gene>
    <name evidence="11" type="ORF">SAMN05443377_11027</name>
</gene>
<dbReference type="OrthoDB" id="9806127at2"/>
<evidence type="ECO:0000256" key="4">
    <source>
        <dbReference type="ARBA" id="ARBA00022840"/>
    </source>
</evidence>
<evidence type="ECO:0000313" key="11">
    <source>
        <dbReference type="EMBL" id="SER77643.1"/>
    </source>
</evidence>
<name>A0A1H9RZW3_9ACTN</name>
<dbReference type="PROSITE" id="PS50893">
    <property type="entry name" value="ABC_TRANSPORTER_2"/>
    <property type="match status" value="1"/>
</dbReference>
<dbReference type="SUPFAM" id="SSF90123">
    <property type="entry name" value="ABC transporter transmembrane region"/>
    <property type="match status" value="1"/>
</dbReference>
<dbReference type="Pfam" id="PF00005">
    <property type="entry name" value="ABC_tran"/>
    <property type="match status" value="1"/>
</dbReference>
<comment type="subcellular location">
    <subcellularLocation>
        <location evidence="1">Cell membrane</location>
        <topology evidence="1">Multi-pass membrane protein</topology>
    </subcellularLocation>
</comment>
<evidence type="ECO:0000256" key="3">
    <source>
        <dbReference type="ARBA" id="ARBA00022741"/>
    </source>
</evidence>
<evidence type="ECO:0000259" key="10">
    <source>
        <dbReference type="PROSITE" id="PS50929"/>
    </source>
</evidence>
<dbReference type="InterPro" id="IPR027417">
    <property type="entry name" value="P-loop_NTPase"/>
</dbReference>
<feature type="transmembrane region" description="Helical" evidence="8">
    <location>
        <begin position="278"/>
        <end position="301"/>
    </location>
</feature>
<feature type="transmembrane region" description="Helical" evidence="8">
    <location>
        <begin position="175"/>
        <end position="203"/>
    </location>
</feature>
<evidence type="ECO:0000256" key="2">
    <source>
        <dbReference type="ARBA" id="ARBA00022692"/>
    </source>
</evidence>
<dbReference type="InterPro" id="IPR003439">
    <property type="entry name" value="ABC_transporter-like_ATP-bd"/>
</dbReference>
<reference evidence="11 12" key="1">
    <citation type="submission" date="2016-10" db="EMBL/GenBank/DDBJ databases">
        <authorList>
            <person name="de Groot N.N."/>
        </authorList>
    </citation>
    <scope>NUCLEOTIDE SEQUENCE [LARGE SCALE GENOMIC DNA]</scope>
    <source>
        <strain evidence="11 12">DSM 16859</strain>
    </source>
</reference>
<dbReference type="PROSITE" id="PS50929">
    <property type="entry name" value="ABC_TM1F"/>
    <property type="match status" value="1"/>
</dbReference>
<dbReference type="SMART" id="SM00382">
    <property type="entry name" value="AAA"/>
    <property type="match status" value="1"/>
</dbReference>
<keyword evidence="2 8" id="KW-0812">Transmembrane</keyword>
<dbReference type="Proteomes" id="UP000198815">
    <property type="component" value="Unassembled WGS sequence"/>
</dbReference>